<dbReference type="RefSeq" id="WP_052220045.1">
    <property type="nucleotide sequence ID" value="NZ_LHUR01000011.1"/>
</dbReference>
<dbReference type="CDD" id="cd00338">
    <property type="entry name" value="Ser_Recombinase"/>
    <property type="match status" value="1"/>
</dbReference>
<dbReference type="Gene3D" id="3.40.50.1390">
    <property type="entry name" value="Resolvase, N-terminal catalytic domain"/>
    <property type="match status" value="1"/>
</dbReference>
<dbReference type="EMBL" id="LHUR01000011">
    <property type="protein sequence ID" value="KOA20857.1"/>
    <property type="molecule type" value="Genomic_DNA"/>
</dbReference>
<dbReference type="InterPro" id="IPR025827">
    <property type="entry name" value="Zn_ribbon_recom_dom"/>
</dbReference>
<dbReference type="InterPro" id="IPR050639">
    <property type="entry name" value="SSR_resolvase"/>
</dbReference>
<dbReference type="GO" id="GO:0000150">
    <property type="term" value="F:DNA strand exchange activity"/>
    <property type="evidence" value="ECO:0007669"/>
    <property type="project" value="InterPro"/>
</dbReference>
<sequence length="547" mass="63684">MTLIKVACYCRVSTDSKDQANSFENQQTYFLNVLEHSKDCKLINIYADQGLTGTKLSNRPEFNKMLEDAGIDIIEQFTSKDRRLKKKHILYEITERPPIFNEIWIKNTSRFARNTLSFEIINLLRNKGVHIKFIEQNINTKDISSDFLLKLFQLFDEQESRDKSSKVSFGIREGARKGTINANSRLYGYNYIQAENRLEIIPSEASVIKTIYKLYSQGQGIRRIINYLNDNTIMTREKKPFCKSTIKRILTNEKYAGINARLKYDTGKVFNKYSYPQVKPKDQWIIQESDKIPSIISKELFYSVQTMLQSKVNHKNQVGIYKGITDYAGIILCGKCGNPYISNMDRGRRFYNCKTKKLKGTGACNNKNISENKLNTYITSENYRRAIYKYKVMYKSVLEDMVLQLQQRINTNSNLQAQQLGQELNKYKAQQSKLLNSYLESIIDESIFKQAAAELKNKITETEYKIKELTKPNNEIMNDIAYIQNTINDIDSLEIKEQYTRDEIIAGIEKIIISDDKVKVYYKVAANIRQLVKKHDLENYFNKLLGE</sequence>
<reference evidence="4" key="1">
    <citation type="submission" date="2015-08" db="EMBL/GenBank/DDBJ databases">
        <title>Genome sequence of the strict anaerobe Clostridium homopropionicum LuHBu1 (DSM 5847T).</title>
        <authorList>
            <person name="Poehlein A."/>
            <person name="Beck M."/>
            <person name="Schiel-Bengelsdorf B."/>
            <person name="Bengelsdorf F.R."/>
            <person name="Daniel R."/>
            <person name="Duerre P."/>
        </authorList>
    </citation>
    <scope>NUCLEOTIDE SEQUENCE [LARGE SCALE GENOMIC DNA]</scope>
    <source>
        <strain evidence="4">DSM 5847</strain>
    </source>
</reference>
<dbReference type="SUPFAM" id="SSF53041">
    <property type="entry name" value="Resolvase-like"/>
    <property type="match status" value="1"/>
</dbReference>
<comment type="caution">
    <text evidence="3">The sequence shown here is derived from an EMBL/GenBank/DDBJ whole genome shotgun (WGS) entry which is preliminary data.</text>
</comment>
<dbReference type="PATRIC" id="fig|1121318.3.peg.448"/>
<keyword evidence="1" id="KW-0175">Coiled coil</keyword>
<dbReference type="Pfam" id="PF07508">
    <property type="entry name" value="Recombinase"/>
    <property type="match status" value="1"/>
</dbReference>
<protein>
    <submittedName>
        <fullName evidence="3">Recombinase</fullName>
    </submittedName>
</protein>
<organism evidence="3 4">
    <name type="scientific">Clostridium homopropionicum DSM 5847</name>
    <dbReference type="NCBI Taxonomy" id="1121318"/>
    <lineage>
        <taxon>Bacteria</taxon>
        <taxon>Bacillati</taxon>
        <taxon>Bacillota</taxon>
        <taxon>Clostridia</taxon>
        <taxon>Eubacteriales</taxon>
        <taxon>Clostridiaceae</taxon>
        <taxon>Clostridium</taxon>
    </lineage>
</organism>
<dbReference type="STRING" id="36844.SAMN04488501_104275"/>
<proteinExistence type="predicted"/>
<keyword evidence="4" id="KW-1185">Reference proteome</keyword>
<dbReference type="PANTHER" id="PTHR30461">
    <property type="entry name" value="DNA-INVERTASE FROM LAMBDOID PROPHAGE"/>
    <property type="match status" value="1"/>
</dbReference>
<dbReference type="Pfam" id="PF00239">
    <property type="entry name" value="Resolvase"/>
    <property type="match status" value="2"/>
</dbReference>
<name>A0A0L6ZD27_9CLOT</name>
<dbReference type="Gene3D" id="3.90.1750.20">
    <property type="entry name" value="Putative Large Serine Recombinase, Chain B, Domain 2"/>
    <property type="match status" value="1"/>
</dbReference>
<dbReference type="SMART" id="SM00857">
    <property type="entry name" value="Resolvase"/>
    <property type="match status" value="1"/>
</dbReference>
<dbReference type="InterPro" id="IPR011109">
    <property type="entry name" value="DNA_bind_recombinase_dom"/>
</dbReference>
<dbReference type="Pfam" id="PF13408">
    <property type="entry name" value="Zn_ribbon_recom"/>
    <property type="match status" value="1"/>
</dbReference>
<dbReference type="GO" id="GO:0003677">
    <property type="term" value="F:DNA binding"/>
    <property type="evidence" value="ECO:0007669"/>
    <property type="project" value="InterPro"/>
</dbReference>
<accession>A0A0L6ZD27</accession>
<dbReference type="AlphaFoldDB" id="A0A0L6ZD27"/>
<dbReference type="InterPro" id="IPR006119">
    <property type="entry name" value="Resolv_N"/>
</dbReference>
<dbReference type="PANTHER" id="PTHR30461:SF23">
    <property type="entry name" value="DNA RECOMBINASE-RELATED"/>
    <property type="match status" value="1"/>
</dbReference>
<dbReference type="InterPro" id="IPR038109">
    <property type="entry name" value="DNA_bind_recomb_sf"/>
</dbReference>
<evidence type="ECO:0000313" key="4">
    <source>
        <dbReference type="Proteomes" id="UP000037043"/>
    </source>
</evidence>
<feature type="domain" description="Recombinase" evidence="2">
    <location>
        <begin position="186"/>
        <end position="314"/>
    </location>
</feature>
<dbReference type="InterPro" id="IPR036162">
    <property type="entry name" value="Resolvase-like_N_sf"/>
</dbReference>
<evidence type="ECO:0000256" key="1">
    <source>
        <dbReference type="SAM" id="Coils"/>
    </source>
</evidence>
<dbReference type="Proteomes" id="UP000037043">
    <property type="component" value="Unassembled WGS sequence"/>
</dbReference>
<evidence type="ECO:0000259" key="2">
    <source>
        <dbReference type="PROSITE" id="PS51737"/>
    </source>
</evidence>
<gene>
    <name evidence="3" type="ORF">CLHOM_04450</name>
</gene>
<dbReference type="PROSITE" id="PS51737">
    <property type="entry name" value="RECOMBINASE_DNA_BIND"/>
    <property type="match status" value="1"/>
</dbReference>
<evidence type="ECO:0000313" key="3">
    <source>
        <dbReference type="EMBL" id="KOA20857.1"/>
    </source>
</evidence>
<feature type="coiled-coil region" evidence="1">
    <location>
        <begin position="410"/>
        <end position="437"/>
    </location>
</feature>